<dbReference type="OrthoDB" id="652948at2"/>
<name>A0A2D0AFJ3_9BACT</name>
<accession>A0A2D0AFJ3</accession>
<keyword evidence="1" id="KW-0472">Membrane</keyword>
<dbReference type="RefSeq" id="WP_088465032.1">
    <property type="nucleotide sequence ID" value="NZ_NIRR01000023.1"/>
</dbReference>
<evidence type="ECO:0000313" key="3">
    <source>
        <dbReference type="Proteomes" id="UP000197277"/>
    </source>
</evidence>
<proteinExistence type="predicted"/>
<keyword evidence="3" id="KW-1185">Reference proteome</keyword>
<feature type="transmembrane region" description="Helical" evidence="1">
    <location>
        <begin position="165"/>
        <end position="188"/>
    </location>
</feature>
<feature type="transmembrane region" description="Helical" evidence="1">
    <location>
        <begin position="52"/>
        <end position="70"/>
    </location>
</feature>
<comment type="caution">
    <text evidence="2">The sequence shown here is derived from an EMBL/GenBank/DDBJ whole genome shotgun (WGS) entry which is preliminary data.</text>
</comment>
<keyword evidence="1" id="KW-1133">Transmembrane helix</keyword>
<protein>
    <submittedName>
        <fullName evidence="2">Uncharacterized protein</fullName>
    </submittedName>
</protein>
<dbReference type="EMBL" id="NIRR01000023">
    <property type="protein sequence ID" value="OWP62566.1"/>
    <property type="molecule type" value="Genomic_DNA"/>
</dbReference>
<sequence>MELDDLRRQWQAQPTGLPADSPPTEQALRTILTSYASSNPLIQLKKNASRELKLILVGIVLIVFDGLIFFRHSAKMPLFATGILIVLCLVGTIVYQRRKLIHQMEQQHDDLHHFLSSRIGRFRYLMRLHDYVGVVTLVLIVGMGVVVRWADIRAYLTPVHPDWNWHIIAVGAGAIVLLILIYTVYVMGQREHQRRHGRYLDQLEAALRELRD</sequence>
<evidence type="ECO:0000256" key="1">
    <source>
        <dbReference type="SAM" id="Phobius"/>
    </source>
</evidence>
<feature type="transmembrane region" description="Helical" evidence="1">
    <location>
        <begin position="76"/>
        <end position="95"/>
    </location>
</feature>
<gene>
    <name evidence="2" type="ORF">CDA63_13740</name>
</gene>
<evidence type="ECO:0000313" key="2">
    <source>
        <dbReference type="EMBL" id="OWP62566.1"/>
    </source>
</evidence>
<organism evidence="2 3">
    <name type="scientific">Hymenobacter amundsenii</name>
    <dbReference type="NCBI Taxonomy" id="2006685"/>
    <lineage>
        <taxon>Bacteria</taxon>
        <taxon>Pseudomonadati</taxon>
        <taxon>Bacteroidota</taxon>
        <taxon>Cytophagia</taxon>
        <taxon>Cytophagales</taxon>
        <taxon>Hymenobacteraceae</taxon>
        <taxon>Hymenobacter</taxon>
    </lineage>
</organism>
<feature type="transmembrane region" description="Helical" evidence="1">
    <location>
        <begin position="131"/>
        <end position="150"/>
    </location>
</feature>
<dbReference type="AlphaFoldDB" id="A0A2D0AFJ3"/>
<reference evidence="2 3" key="1">
    <citation type="submission" date="2017-06" db="EMBL/GenBank/DDBJ databases">
        <title>Hymenobacter amundsenii sp. nov. isolated from regoliths in Antarctica.</title>
        <authorList>
            <person name="Sedlacek I."/>
            <person name="Kralova S."/>
            <person name="Pantucek R."/>
            <person name="Svec P."/>
            <person name="Holochova P."/>
            <person name="Stankova E."/>
            <person name="Vrbovska V."/>
            <person name="Busse H.-J."/>
        </authorList>
    </citation>
    <scope>NUCLEOTIDE SEQUENCE [LARGE SCALE GENOMIC DNA]</scope>
    <source>
        <strain evidence="2 3">CCM 8682</strain>
    </source>
</reference>
<dbReference type="Proteomes" id="UP000197277">
    <property type="component" value="Unassembled WGS sequence"/>
</dbReference>
<keyword evidence="1" id="KW-0812">Transmembrane</keyword>